<keyword evidence="2" id="KW-1185">Reference proteome</keyword>
<gene>
    <name evidence="1" type="ORF">BHE90_012714</name>
</gene>
<dbReference type="EMBL" id="MIKF01000290">
    <property type="protein sequence ID" value="RTE72863.1"/>
    <property type="molecule type" value="Genomic_DNA"/>
</dbReference>
<evidence type="ECO:0000313" key="2">
    <source>
        <dbReference type="Proteomes" id="UP000287124"/>
    </source>
</evidence>
<proteinExistence type="predicted"/>
<protein>
    <submittedName>
        <fullName evidence="1">Uncharacterized protein</fullName>
    </submittedName>
</protein>
<dbReference type="Proteomes" id="UP000287124">
    <property type="component" value="Unassembled WGS sequence"/>
</dbReference>
<organism evidence="1 2">
    <name type="scientific">Fusarium euwallaceae</name>
    <dbReference type="NCBI Taxonomy" id="1147111"/>
    <lineage>
        <taxon>Eukaryota</taxon>
        <taxon>Fungi</taxon>
        <taxon>Dikarya</taxon>
        <taxon>Ascomycota</taxon>
        <taxon>Pezizomycotina</taxon>
        <taxon>Sordariomycetes</taxon>
        <taxon>Hypocreomycetidae</taxon>
        <taxon>Hypocreales</taxon>
        <taxon>Nectriaceae</taxon>
        <taxon>Fusarium</taxon>
        <taxon>Fusarium solani species complex</taxon>
    </lineage>
</organism>
<accession>A0A430LAW5</accession>
<sequence>MEDVLARLMRGGHMTATCAAPILVPESESGASSTTLRRLYSKTDNLRVAASLQDVAQPAKSMLSV</sequence>
<name>A0A430LAW5_9HYPO</name>
<comment type="caution">
    <text evidence="1">The sequence shown here is derived from an EMBL/GenBank/DDBJ whole genome shotgun (WGS) entry which is preliminary data.</text>
</comment>
<reference evidence="1 2" key="1">
    <citation type="submission" date="2017-06" db="EMBL/GenBank/DDBJ databases">
        <title>Comparative genomic analysis of Ambrosia Fusariam Clade fungi.</title>
        <authorList>
            <person name="Stajich J.E."/>
            <person name="Carrillo J."/>
            <person name="Kijimoto T."/>
            <person name="Eskalen A."/>
            <person name="O'Donnell K."/>
            <person name="Kasson M."/>
        </authorList>
    </citation>
    <scope>NUCLEOTIDE SEQUENCE [LARGE SCALE GENOMIC DNA]</scope>
    <source>
        <strain evidence="1 2">UCR1854</strain>
    </source>
</reference>
<evidence type="ECO:0000313" key="1">
    <source>
        <dbReference type="EMBL" id="RTE72863.1"/>
    </source>
</evidence>
<dbReference type="AlphaFoldDB" id="A0A430LAW5"/>